<organismHost>
    <name type="scientific">Pisum sativum</name>
    <name type="common">Garden pea</name>
    <name type="synonym">Lathyrus oleraceus</name>
    <dbReference type="NCBI Taxonomy" id="3888"/>
</organismHost>
<name>A0A866WLV3_PEMV1</name>
<comment type="subcellular location">
    <subcellularLocation>
        <location evidence="1">Virion</location>
    </subcellularLocation>
</comment>
<dbReference type="Pfam" id="PF00894">
    <property type="entry name" value="Luteo_coat"/>
    <property type="match status" value="1"/>
</dbReference>
<sequence length="189" mass="21126">MPTRSKSKANQRRRRPRRVVVVAPAMAQPRTQSRRPRRRNKRGGVLNGSHTVDFSMVHGPFNGNATGTVKFGPSSDCQCIKGNLAAYQKYRIVWLKVVYQSEAAATDRGCIAYHVDTSTTKKAADVVLLDTWNIRSNGSATFGREILGDQPWYESNKDQFFFLYRGTGGTDVAGHYRISGRIQLMNASL</sequence>
<evidence type="ECO:0000256" key="3">
    <source>
        <dbReference type="ARBA" id="ARBA00022844"/>
    </source>
</evidence>
<dbReference type="InterPro" id="IPR001517">
    <property type="entry name" value="Luteo_coat"/>
</dbReference>
<reference evidence="5" key="1">
    <citation type="journal article" date="2020" name="Plant Dis.">
        <title>The occurrence of Pea enation mosaic virus 1 and Pea enation mosaic virus 2 from disease-affected pea fields in China.</title>
        <authorList>
            <person name="Chen X."/>
            <person name="Li K."/>
            <person name="Luo H.M."/>
            <person name="Han S."/>
            <person name="Liu Q."/>
            <person name="Tan G."/>
            <person name="Li R."/>
            <person name="Li F."/>
        </authorList>
    </citation>
    <scope>NUCLEOTIDE SEQUENCE</scope>
    <source>
        <strain evidence="5">Yunnan</strain>
    </source>
</reference>
<organismHost>
    <name type="scientific">Medicago arabica</name>
    <dbReference type="NCBI Taxonomy" id="70936"/>
</organismHost>
<feature type="compositionally biased region" description="Basic residues" evidence="4">
    <location>
        <begin position="32"/>
        <end position="42"/>
    </location>
</feature>
<dbReference type="Gene3D" id="2.60.120.20">
    <property type="match status" value="1"/>
</dbReference>
<organismHost>
    <name type="scientific">Vicia faba</name>
    <name type="common">Broad bean</name>
    <name type="synonym">Faba vulgaris</name>
    <dbReference type="NCBI Taxonomy" id="3906"/>
</organismHost>
<evidence type="ECO:0000256" key="2">
    <source>
        <dbReference type="ARBA" id="ARBA00022561"/>
    </source>
</evidence>
<feature type="compositionally biased region" description="Low complexity" evidence="4">
    <location>
        <begin position="19"/>
        <end position="31"/>
    </location>
</feature>
<keyword evidence="3" id="KW-0946">Virion</keyword>
<organismHost>
    <name type="scientific">Lathyrus odoratus</name>
    <name type="common">Sweet pea</name>
    <dbReference type="NCBI Taxonomy" id="3859"/>
</organismHost>
<dbReference type="InterPro" id="IPR029053">
    <property type="entry name" value="Viral_coat"/>
</dbReference>
<keyword evidence="2 5" id="KW-0167">Capsid protein</keyword>
<evidence type="ECO:0000256" key="4">
    <source>
        <dbReference type="SAM" id="MobiDB-lite"/>
    </source>
</evidence>
<evidence type="ECO:0000313" key="5">
    <source>
        <dbReference type="EMBL" id="QOE89066.1"/>
    </source>
</evidence>
<evidence type="ECO:0000256" key="1">
    <source>
        <dbReference type="ARBA" id="ARBA00004328"/>
    </source>
</evidence>
<organismHost>
    <name type="scientific">Cicer arietinum</name>
    <name type="common">Chickpea</name>
    <name type="synonym">Garbanzo</name>
    <dbReference type="NCBI Taxonomy" id="3827"/>
</organismHost>
<organism evidence="5">
    <name type="scientific">Pea enation mosaic virus-1</name>
    <name type="common">PEMV-1</name>
    <dbReference type="NCBI Taxonomy" id="193121"/>
    <lineage>
        <taxon>Viruses</taxon>
        <taxon>Riboviria</taxon>
        <taxon>Orthornavirae</taxon>
        <taxon>Pisuviricota</taxon>
        <taxon>Pisoniviricetes</taxon>
        <taxon>Sobelivirales</taxon>
        <taxon>Solemoviridae</taxon>
        <taxon>Enamovirus</taxon>
        <taxon>Enamovirus PEMV</taxon>
    </lineage>
</organism>
<dbReference type="GO" id="GO:0005198">
    <property type="term" value="F:structural molecule activity"/>
    <property type="evidence" value="ECO:0007669"/>
    <property type="project" value="InterPro"/>
</dbReference>
<feature type="region of interest" description="Disordered" evidence="4">
    <location>
        <begin position="1"/>
        <end position="49"/>
    </location>
</feature>
<proteinExistence type="predicted"/>
<organismHost>
    <name type="scientific">Vicia sativa</name>
    <name type="common">Spring vetch</name>
    <name type="synonym">Tare</name>
    <dbReference type="NCBI Taxonomy" id="3908"/>
</organismHost>
<feature type="compositionally biased region" description="Basic residues" evidence="4">
    <location>
        <begin position="1"/>
        <end position="18"/>
    </location>
</feature>
<dbReference type="GO" id="GO:0019028">
    <property type="term" value="C:viral capsid"/>
    <property type="evidence" value="ECO:0007669"/>
    <property type="project" value="UniProtKB-KW"/>
</dbReference>
<organismHost>
    <name type="scientific">Trifolium incarnatum</name>
    <name type="common">Crimson clover</name>
    <dbReference type="NCBI Taxonomy" id="60916"/>
</organismHost>
<dbReference type="EMBL" id="MT481989">
    <property type="protein sequence ID" value="QOE89066.1"/>
    <property type="molecule type" value="Genomic_RNA"/>
</dbReference>
<accession>A0A866WLV3</accession>
<protein>
    <submittedName>
        <fullName evidence="5">Coat protein</fullName>
    </submittedName>
</protein>
<gene>
    <name evidence="5" type="primary">gp5</name>
</gene>
<organismHost>
    <name type="scientific">Lens culinaris</name>
    <name type="common">Lentil</name>
    <name type="synonym">Cicer lens</name>
    <dbReference type="NCBI Taxonomy" id="3864"/>
</organismHost>
<dbReference type="PRINTS" id="PR00915">
    <property type="entry name" value="LUTEOGP1COAT"/>
</dbReference>